<feature type="domain" description="HTH cro/C1-type" evidence="4">
    <location>
        <begin position="43"/>
        <end position="99"/>
    </location>
</feature>
<dbReference type="SMART" id="SM00530">
    <property type="entry name" value="HTH_XRE"/>
    <property type="match status" value="1"/>
</dbReference>
<dbReference type="PANTHER" id="PTHR36511">
    <property type="entry name" value="MERR FAMILY BACTERIAL REGULATORY PROTEIN"/>
    <property type="match status" value="1"/>
</dbReference>
<evidence type="ECO:0000259" key="4">
    <source>
        <dbReference type="PROSITE" id="PS50943"/>
    </source>
</evidence>
<dbReference type="OrthoDB" id="9799384at2"/>
<reference evidence="5 6" key="1">
    <citation type="submission" date="2011-02" db="EMBL/GenBank/DDBJ databases">
        <authorList>
            <person name="Weinstock G."/>
            <person name="Sodergren E."/>
            <person name="Clifton S."/>
            <person name="Fulton L."/>
            <person name="Fulton B."/>
            <person name="Courtney L."/>
            <person name="Fronick C."/>
            <person name="Harrison M."/>
            <person name="Strong C."/>
            <person name="Farmer C."/>
            <person name="Delahaunty K."/>
            <person name="Markovic C."/>
            <person name="Hall O."/>
            <person name="Minx P."/>
            <person name="Tomlinson C."/>
            <person name="Mitreva M."/>
            <person name="Hou S."/>
            <person name="Chen J."/>
            <person name="Wollam A."/>
            <person name="Pepin K.H."/>
            <person name="Johnson M."/>
            <person name="Bhonagiri V."/>
            <person name="Zhang X."/>
            <person name="Suruliraj S."/>
            <person name="Warren W."/>
            <person name="Chinwalla A."/>
            <person name="Mardis E.R."/>
            <person name="Wilson R.K."/>
        </authorList>
    </citation>
    <scope>NUCLEOTIDE SEQUENCE [LARGE SCALE GENOMIC DNA]</scope>
    <source>
        <strain evidence="5 6">YIT 11859</strain>
    </source>
</reference>
<dbReference type="eggNOG" id="COG2944">
    <property type="taxonomic scope" value="Bacteria"/>
</dbReference>
<proteinExistence type="predicted"/>
<dbReference type="InterPro" id="IPR010982">
    <property type="entry name" value="Lambda_DNA-bd_dom_sf"/>
</dbReference>
<comment type="caution">
    <text evidence="5">The sequence shown here is derived from an EMBL/GenBank/DDBJ whole genome shotgun (WGS) entry which is preliminary data.</text>
</comment>
<dbReference type="HOGENOM" id="CLU_144725_3_0_4"/>
<evidence type="ECO:0000256" key="2">
    <source>
        <dbReference type="ARBA" id="ARBA00023125"/>
    </source>
</evidence>
<keyword evidence="6" id="KW-1185">Reference proteome</keyword>
<dbReference type="SUPFAM" id="SSF47413">
    <property type="entry name" value="lambda repressor-like DNA-binding domains"/>
    <property type="match status" value="1"/>
</dbReference>
<dbReference type="InterPro" id="IPR001387">
    <property type="entry name" value="Cro/C1-type_HTH"/>
</dbReference>
<accession>F3QN03</accession>
<keyword evidence="1" id="KW-0805">Transcription regulation</keyword>
<gene>
    <name evidence="5" type="ORF">HMPREF9439_02333</name>
</gene>
<dbReference type="PROSITE" id="PS50943">
    <property type="entry name" value="HTH_CROC1"/>
    <property type="match status" value="1"/>
</dbReference>
<name>F3QN03_9BURK</name>
<sequence>MPKIVNQKYSSDGEIQAFCEDLLLSVSQMKARNFSAKVVATPIIATRKKTGLTQEKFAEMLGVSKKTLSAWEQGVRKPSGAARTLLKIADKHPKIIKEVASL</sequence>
<evidence type="ECO:0000256" key="1">
    <source>
        <dbReference type="ARBA" id="ARBA00023015"/>
    </source>
</evidence>
<keyword evidence="3" id="KW-0804">Transcription</keyword>
<keyword evidence="2 5" id="KW-0238">DNA-binding</keyword>
<dbReference type="PANTHER" id="PTHR36511:SF4">
    <property type="entry name" value="ANTITOXIN MQSA"/>
    <property type="match status" value="1"/>
</dbReference>
<dbReference type="GeneID" id="43349632"/>
<dbReference type="Gene3D" id="1.10.260.40">
    <property type="entry name" value="lambda repressor-like DNA-binding domains"/>
    <property type="match status" value="1"/>
</dbReference>
<dbReference type="InterPro" id="IPR052359">
    <property type="entry name" value="HTH-type_reg/antitoxin"/>
</dbReference>
<dbReference type="Pfam" id="PF01381">
    <property type="entry name" value="HTH_3"/>
    <property type="match status" value="1"/>
</dbReference>
<dbReference type="Proteomes" id="UP000005156">
    <property type="component" value="Unassembled WGS sequence"/>
</dbReference>
<dbReference type="GO" id="GO:0003677">
    <property type="term" value="F:DNA binding"/>
    <property type="evidence" value="ECO:0007669"/>
    <property type="project" value="UniProtKB-KW"/>
</dbReference>
<dbReference type="CDD" id="cd00093">
    <property type="entry name" value="HTH_XRE"/>
    <property type="match status" value="1"/>
</dbReference>
<evidence type="ECO:0000313" key="6">
    <source>
        <dbReference type="Proteomes" id="UP000005156"/>
    </source>
</evidence>
<evidence type="ECO:0000313" key="5">
    <source>
        <dbReference type="EMBL" id="EGG51235.1"/>
    </source>
</evidence>
<protein>
    <submittedName>
        <fullName evidence="5">DNA-binding helix-turn-helix protein</fullName>
    </submittedName>
</protein>
<dbReference type="EMBL" id="AFBP01000089">
    <property type="protein sequence ID" value="EGG51235.1"/>
    <property type="molecule type" value="Genomic_DNA"/>
</dbReference>
<evidence type="ECO:0000256" key="3">
    <source>
        <dbReference type="ARBA" id="ARBA00023163"/>
    </source>
</evidence>
<dbReference type="RefSeq" id="WP_008864856.1">
    <property type="nucleotide sequence ID" value="NZ_GL883756.1"/>
</dbReference>
<dbReference type="AlphaFoldDB" id="F3QN03"/>
<organism evidence="5 6">
    <name type="scientific">Parasutterella excrementihominis YIT 11859</name>
    <dbReference type="NCBI Taxonomy" id="762966"/>
    <lineage>
        <taxon>Bacteria</taxon>
        <taxon>Pseudomonadati</taxon>
        <taxon>Pseudomonadota</taxon>
        <taxon>Betaproteobacteria</taxon>
        <taxon>Burkholderiales</taxon>
        <taxon>Sutterellaceae</taxon>
        <taxon>Parasutterella</taxon>
    </lineage>
</organism>